<dbReference type="WBParaSite" id="EEL_0000085301-mRNA-1">
    <property type="protein sequence ID" value="EEL_0000085301-mRNA-1"/>
    <property type="gene ID" value="EEL_0000085301"/>
</dbReference>
<keyword evidence="4" id="KW-1185">Reference proteome</keyword>
<reference evidence="5" key="1">
    <citation type="submission" date="2017-02" db="UniProtKB">
        <authorList>
            <consortium name="WormBaseParasite"/>
        </authorList>
    </citation>
    <scope>IDENTIFICATION</scope>
</reference>
<dbReference type="Gene3D" id="1.10.150.50">
    <property type="entry name" value="Transcription Factor, Ets-1"/>
    <property type="match status" value="1"/>
</dbReference>
<organism evidence="4 5">
    <name type="scientific">Elaeophora elaphi</name>
    <dbReference type="NCBI Taxonomy" id="1147741"/>
    <lineage>
        <taxon>Eukaryota</taxon>
        <taxon>Metazoa</taxon>
        <taxon>Ecdysozoa</taxon>
        <taxon>Nematoda</taxon>
        <taxon>Chromadorea</taxon>
        <taxon>Rhabditida</taxon>
        <taxon>Spirurina</taxon>
        <taxon>Spiruromorpha</taxon>
        <taxon>Filarioidea</taxon>
        <taxon>Onchocercidae</taxon>
        <taxon>Elaeophora</taxon>
    </lineage>
</organism>
<keyword evidence="1" id="KW-0175">Coiled coil</keyword>
<accession>A0A0R3RHD5</accession>
<feature type="transmembrane region" description="Helical" evidence="2">
    <location>
        <begin position="332"/>
        <end position="349"/>
    </location>
</feature>
<sequence length="353" mass="41627">MSTKEKLKCARTMGEILLILNMPEYLPLFEKANILQASALRLLREADLKHIGIDNSGRQKLLRAIRYLSKDIPITVDEKIRQRNEVNVDSRYPKINEFCLQKAEDELLRCKVELNLKRNELARIQKEAKLIREIFDITNDTRQYAQKVRENCNECGTLFIQRLAIELENLLNRTFLPNTNSNSSNQNTQPLTVVQNTNSQYPNIQQYLPELPLQLLKKHNSRRYFSNETGSNPWYTKIWKSTTIQGYKQPSAIIYYHQQVDEDERYHERTTISLSTQATSQYEHPSFMDGLFSKFAKNKTSTPYKQPSTSTVKRFSNNIRHQSFVHHSRQKYFYSFIFPSTAFLLLYWLQFAY</sequence>
<dbReference type="InterPro" id="IPR013761">
    <property type="entry name" value="SAM/pointed_sf"/>
</dbReference>
<keyword evidence="2" id="KW-1133">Transmembrane helix</keyword>
<dbReference type="AlphaFoldDB" id="A0A0R3RHD5"/>
<evidence type="ECO:0000313" key="4">
    <source>
        <dbReference type="Proteomes" id="UP000050640"/>
    </source>
</evidence>
<proteinExistence type="predicted"/>
<evidence type="ECO:0000313" key="5">
    <source>
        <dbReference type="WBParaSite" id="EEL_0000085301-mRNA-1"/>
    </source>
</evidence>
<dbReference type="Pfam" id="PF07647">
    <property type="entry name" value="SAM_2"/>
    <property type="match status" value="1"/>
</dbReference>
<name>A0A0R3RHD5_9BILA</name>
<evidence type="ECO:0000256" key="1">
    <source>
        <dbReference type="SAM" id="Coils"/>
    </source>
</evidence>
<dbReference type="InterPro" id="IPR001660">
    <property type="entry name" value="SAM"/>
</dbReference>
<dbReference type="Proteomes" id="UP000050640">
    <property type="component" value="Unplaced"/>
</dbReference>
<feature type="coiled-coil region" evidence="1">
    <location>
        <begin position="100"/>
        <end position="127"/>
    </location>
</feature>
<protein>
    <submittedName>
        <fullName evidence="5">SAM domain-containing protein</fullName>
    </submittedName>
</protein>
<feature type="domain" description="SAM" evidence="3">
    <location>
        <begin position="20"/>
        <end position="68"/>
    </location>
</feature>
<keyword evidence="2" id="KW-0472">Membrane</keyword>
<keyword evidence="2" id="KW-0812">Transmembrane</keyword>
<evidence type="ECO:0000259" key="3">
    <source>
        <dbReference type="Pfam" id="PF07647"/>
    </source>
</evidence>
<dbReference type="SUPFAM" id="SSF47769">
    <property type="entry name" value="SAM/Pointed domain"/>
    <property type="match status" value="1"/>
</dbReference>
<evidence type="ECO:0000256" key="2">
    <source>
        <dbReference type="SAM" id="Phobius"/>
    </source>
</evidence>